<proteinExistence type="predicted"/>
<evidence type="ECO:0000313" key="1">
    <source>
        <dbReference type="EMBL" id="KZS01275.1"/>
    </source>
</evidence>
<sequence length="129" mass="13998">MMGTNPITGRIIFSNGNGGINSSNGMITPQGDLRVFTNQNINIFGRLEALDGCVGVSTLTIDFFATTYCIPFTIQWQEQVNGVFVDIPGANGTEYCIDVVTPEYDRKQYRVQTYAALDPSRSCAAISAA</sequence>
<comment type="caution">
    <text evidence="1">The sequence shown here is derived from an EMBL/GenBank/DDBJ whole genome shotgun (WGS) entry which is preliminary data.</text>
</comment>
<dbReference type="AlphaFoldDB" id="A0A164IHU7"/>
<feature type="non-terminal residue" evidence="1">
    <location>
        <position position="129"/>
    </location>
</feature>
<reference evidence="1 2" key="1">
    <citation type="submission" date="2016-03" db="EMBL/GenBank/DDBJ databases">
        <title>EvidentialGene: Evidence-directed Construction of Genes on Genomes.</title>
        <authorList>
            <person name="Gilbert D.G."/>
            <person name="Choi J.-H."/>
            <person name="Mockaitis K."/>
            <person name="Colbourne J."/>
            <person name="Pfrender M."/>
        </authorList>
    </citation>
    <scope>NUCLEOTIDE SEQUENCE [LARGE SCALE GENOMIC DNA]</scope>
    <source>
        <strain evidence="1 2">Xinb3</strain>
        <tissue evidence="1">Complete organism</tissue>
    </source>
</reference>
<accession>A0A164IHU7</accession>
<keyword evidence="2" id="KW-1185">Reference proteome</keyword>
<dbReference type="Proteomes" id="UP000076858">
    <property type="component" value="Unassembled WGS sequence"/>
</dbReference>
<organism evidence="1 2">
    <name type="scientific">Daphnia magna</name>
    <dbReference type="NCBI Taxonomy" id="35525"/>
    <lineage>
        <taxon>Eukaryota</taxon>
        <taxon>Metazoa</taxon>
        <taxon>Ecdysozoa</taxon>
        <taxon>Arthropoda</taxon>
        <taxon>Crustacea</taxon>
        <taxon>Branchiopoda</taxon>
        <taxon>Diplostraca</taxon>
        <taxon>Cladocera</taxon>
        <taxon>Anomopoda</taxon>
        <taxon>Daphniidae</taxon>
        <taxon>Daphnia</taxon>
    </lineage>
</organism>
<evidence type="ECO:0000313" key="2">
    <source>
        <dbReference type="Proteomes" id="UP000076858"/>
    </source>
</evidence>
<name>A0A164IHU7_9CRUS</name>
<dbReference type="EMBL" id="LRGB01007217">
    <property type="protein sequence ID" value="KZS01275.1"/>
    <property type="molecule type" value="Genomic_DNA"/>
</dbReference>
<protein>
    <submittedName>
        <fullName evidence="1">Uncharacterized protein</fullName>
    </submittedName>
</protein>
<gene>
    <name evidence="1" type="ORF">APZ42_002117</name>
</gene>